<sequence length="103" mass="11457">MEGPMQIDDISDMATLRAHIDAVDERLIGLLAQRHALIARAARIKERIGLPARIDDRVEEVVANAGRHAASRGLDPALIEDIWRQLVEAAIAQEDRYLNGDRP</sequence>
<protein>
    <recommendedName>
        <fullName evidence="1">chorismate mutase</fullName>
        <ecNumber evidence="1">5.4.99.5</ecNumber>
    </recommendedName>
</protein>
<evidence type="ECO:0000313" key="4">
    <source>
        <dbReference type="EMBL" id="TBN51665.1"/>
    </source>
</evidence>
<evidence type="ECO:0000256" key="2">
    <source>
        <dbReference type="ARBA" id="ARBA00023235"/>
    </source>
</evidence>
<dbReference type="InterPro" id="IPR036979">
    <property type="entry name" value="CM_dom_sf"/>
</dbReference>
<dbReference type="InterPro" id="IPR036263">
    <property type="entry name" value="Chorismate_II_sf"/>
</dbReference>
<dbReference type="Proteomes" id="UP000292859">
    <property type="component" value="Unassembled WGS sequence"/>
</dbReference>
<gene>
    <name evidence="4" type="ORF">EYF88_05750</name>
</gene>
<dbReference type="SMART" id="SM00830">
    <property type="entry name" value="CM_2"/>
    <property type="match status" value="1"/>
</dbReference>
<dbReference type="Pfam" id="PF01817">
    <property type="entry name" value="CM_2"/>
    <property type="match status" value="1"/>
</dbReference>
<feature type="domain" description="Chorismate mutase" evidence="3">
    <location>
        <begin position="7"/>
        <end position="98"/>
    </location>
</feature>
<dbReference type="InterPro" id="IPR002701">
    <property type="entry name" value="CM_II_prokaryot"/>
</dbReference>
<dbReference type="PANTHER" id="PTHR38041">
    <property type="entry name" value="CHORISMATE MUTASE"/>
    <property type="match status" value="1"/>
</dbReference>
<dbReference type="PANTHER" id="PTHR38041:SF1">
    <property type="entry name" value="CHORISMATE MUTASE"/>
    <property type="match status" value="1"/>
</dbReference>
<keyword evidence="5" id="KW-1185">Reference proteome</keyword>
<comment type="caution">
    <text evidence="4">The sequence shown here is derived from an EMBL/GenBank/DDBJ whole genome shotgun (WGS) entry which is preliminary data.</text>
</comment>
<dbReference type="EMBL" id="SIRL01000003">
    <property type="protein sequence ID" value="TBN51665.1"/>
    <property type="molecule type" value="Genomic_DNA"/>
</dbReference>
<evidence type="ECO:0000313" key="5">
    <source>
        <dbReference type="Proteomes" id="UP000292859"/>
    </source>
</evidence>
<keyword evidence="2" id="KW-0413">Isomerase</keyword>
<dbReference type="InterPro" id="IPR051331">
    <property type="entry name" value="Chorismate_mutase-related"/>
</dbReference>
<accession>A0ABY1YKJ0</accession>
<dbReference type="SUPFAM" id="SSF48600">
    <property type="entry name" value="Chorismate mutase II"/>
    <property type="match status" value="1"/>
</dbReference>
<evidence type="ECO:0000259" key="3">
    <source>
        <dbReference type="PROSITE" id="PS51168"/>
    </source>
</evidence>
<organism evidence="4 5">
    <name type="scientific">Paracoccus sediminis</name>
    <dbReference type="NCBI Taxonomy" id="1214787"/>
    <lineage>
        <taxon>Bacteria</taxon>
        <taxon>Pseudomonadati</taxon>
        <taxon>Pseudomonadota</taxon>
        <taxon>Alphaproteobacteria</taxon>
        <taxon>Rhodobacterales</taxon>
        <taxon>Paracoccaceae</taxon>
        <taxon>Paracoccus</taxon>
    </lineage>
</organism>
<dbReference type="EC" id="5.4.99.5" evidence="1"/>
<evidence type="ECO:0000256" key="1">
    <source>
        <dbReference type="ARBA" id="ARBA00012404"/>
    </source>
</evidence>
<reference evidence="4 5" key="1">
    <citation type="submission" date="2019-02" db="EMBL/GenBank/DDBJ databases">
        <authorList>
            <person name="Zhang G."/>
        </authorList>
    </citation>
    <scope>NUCLEOTIDE SEQUENCE [LARGE SCALE GENOMIC DNA]</scope>
    <source>
        <strain evidence="4 5">CMB17</strain>
    </source>
</reference>
<dbReference type="PROSITE" id="PS51168">
    <property type="entry name" value="CHORISMATE_MUT_2"/>
    <property type="match status" value="1"/>
</dbReference>
<proteinExistence type="predicted"/>
<name>A0ABY1YKJ0_9RHOB</name>
<dbReference type="Gene3D" id="1.20.59.10">
    <property type="entry name" value="Chorismate mutase"/>
    <property type="match status" value="1"/>
</dbReference>